<dbReference type="STRING" id="568816.Acin_0172"/>
<dbReference type="HOGENOM" id="CLU_052316_0_0_9"/>
<gene>
    <name evidence="3" type="ordered locus">Acin_0172</name>
</gene>
<feature type="transmembrane region" description="Helical" evidence="1">
    <location>
        <begin position="262"/>
        <end position="280"/>
    </location>
</feature>
<dbReference type="GeneID" id="92877550"/>
<keyword evidence="1" id="KW-0472">Membrane</keyword>
<reference evidence="3 4" key="1">
    <citation type="journal article" date="2011" name="J. Bacteriol.">
        <title>Complete genome sequence of Acidaminococcus intestini RYC-MR95, a Gram-negative bacterium from the phylum Firmicutes.</title>
        <authorList>
            <person name="D'Auria G."/>
            <person name="Galan J.C."/>
            <person name="Rodriguez-Alcayna M."/>
            <person name="Moya A."/>
            <person name="Baquero F."/>
            <person name="Latorre A."/>
        </authorList>
    </citation>
    <scope>NUCLEOTIDE SEQUENCE [LARGE SCALE GENOMIC DNA]</scope>
    <source>
        <strain evidence="3 4">RyC-MR95</strain>
    </source>
</reference>
<dbReference type="eggNOG" id="COG1055">
    <property type="taxonomic scope" value="Bacteria"/>
</dbReference>
<accession>G4Q783</accession>
<proteinExistence type="predicted"/>
<feature type="transmembrane region" description="Helical" evidence="1">
    <location>
        <begin position="347"/>
        <end position="371"/>
    </location>
</feature>
<dbReference type="EMBL" id="CP003058">
    <property type="protein sequence ID" value="AEQ21421.1"/>
    <property type="molecule type" value="Genomic_DNA"/>
</dbReference>
<dbReference type="KEGG" id="ain:Acin_0172"/>
<feature type="domain" description="Dicarboxylate carrier MatC N-terminal" evidence="2">
    <location>
        <begin position="2"/>
        <end position="145"/>
    </location>
</feature>
<evidence type="ECO:0000313" key="3">
    <source>
        <dbReference type="EMBL" id="AEQ21421.1"/>
    </source>
</evidence>
<evidence type="ECO:0000256" key="1">
    <source>
        <dbReference type="SAM" id="Phobius"/>
    </source>
</evidence>
<dbReference type="Pfam" id="PF07158">
    <property type="entry name" value="MatC_N"/>
    <property type="match status" value="1"/>
</dbReference>
<feature type="transmembrane region" description="Helical" evidence="1">
    <location>
        <begin position="217"/>
        <end position="250"/>
    </location>
</feature>
<dbReference type="PATRIC" id="fig|568816.4.peg.165"/>
<dbReference type="AlphaFoldDB" id="G4Q783"/>
<keyword evidence="1" id="KW-1133">Transmembrane helix</keyword>
<keyword evidence="1" id="KW-0812">Transmembrane</keyword>
<feature type="transmembrane region" description="Helical" evidence="1">
    <location>
        <begin position="53"/>
        <end position="73"/>
    </location>
</feature>
<dbReference type="InParanoid" id="G4Q783"/>
<name>G4Q783_ACIIR</name>
<feature type="transmembrane region" description="Helical" evidence="1">
    <location>
        <begin position="392"/>
        <end position="416"/>
    </location>
</feature>
<feature type="transmembrane region" description="Helical" evidence="1">
    <location>
        <begin position="292"/>
        <end position="316"/>
    </location>
</feature>
<feature type="transmembrane region" description="Helical" evidence="1">
    <location>
        <begin position="132"/>
        <end position="157"/>
    </location>
</feature>
<dbReference type="RefSeq" id="WP_014128045.1">
    <property type="nucleotide sequence ID" value="NC_016077.1"/>
</dbReference>
<protein>
    <submittedName>
        <fullName evidence="3">Dicarboxylate carrier protein</fullName>
    </submittedName>
</protein>
<organism evidence="3 4">
    <name type="scientific">Acidaminococcus intestini (strain RyC-MR95)</name>
    <dbReference type="NCBI Taxonomy" id="568816"/>
    <lineage>
        <taxon>Bacteria</taxon>
        <taxon>Bacillati</taxon>
        <taxon>Bacillota</taxon>
        <taxon>Negativicutes</taxon>
        <taxon>Acidaminococcales</taxon>
        <taxon>Acidaminococcaceae</taxon>
        <taxon>Acidaminococcus</taxon>
    </lineage>
</organism>
<feature type="transmembrane region" description="Helical" evidence="1">
    <location>
        <begin position="93"/>
        <end position="125"/>
    </location>
</feature>
<sequence>MQTISLLVLIVAIAIGFWKNINVGIVSLALGFILTAAMGISVKVLVAGFPTKLFLTLLGTMYFFALLQDNQTLELLSRKIISLFKTRPFLMPVVIYVVSYVMSAAGPGAISVQSVMVIFAVSLAVQMKANPILMAVMAILGAVGGTASPIALTGIIVKDLTASLHVPGIAVPVFYGVTAANVFIAAIFYVVLGGYRMTLDANLQNVGGEAFTREQKICLAGLAALVVMVVIFRMDVGFVSFFLAFLLMLVGAADKKRPVKLVPWNVLILICGISVLMSVIKKAGGIKLLADLLASLMTEGTAAGLIAATAGFMSWFSSANGVVFPTLIPTLPEIIAKVGGELRLVDMLVSVVGAATVAGISPLSTGGSLIMATVAQNEVASSEDLSKMFLKLFLLSFCAVMLVVVFSLVGGTKLIVY</sequence>
<dbReference type="Proteomes" id="UP000007093">
    <property type="component" value="Chromosome"/>
</dbReference>
<keyword evidence="4" id="KW-1185">Reference proteome</keyword>
<evidence type="ECO:0000313" key="4">
    <source>
        <dbReference type="Proteomes" id="UP000007093"/>
    </source>
</evidence>
<dbReference type="InterPro" id="IPR009827">
    <property type="entry name" value="MatC_N"/>
</dbReference>
<evidence type="ECO:0000259" key="2">
    <source>
        <dbReference type="Pfam" id="PF07158"/>
    </source>
</evidence>
<feature type="transmembrane region" description="Helical" evidence="1">
    <location>
        <begin position="169"/>
        <end position="192"/>
    </location>
</feature>